<dbReference type="Proteomes" id="UP001500320">
    <property type="component" value="Unassembled WGS sequence"/>
</dbReference>
<gene>
    <name evidence="2" type="ORF">GCM10010466_19300</name>
</gene>
<proteinExistence type="inferred from homology"/>
<dbReference type="InterPro" id="IPR002397">
    <property type="entry name" value="Cyt_P450_B"/>
</dbReference>
<dbReference type="Pfam" id="PF00067">
    <property type="entry name" value="p450"/>
    <property type="match status" value="1"/>
</dbReference>
<keyword evidence="3" id="KW-1185">Reference proteome</keyword>
<dbReference type="PANTHER" id="PTHR46696:SF1">
    <property type="entry name" value="CYTOCHROME P450 YJIB-RELATED"/>
    <property type="match status" value="1"/>
</dbReference>
<dbReference type="EMBL" id="BAAAUT010000012">
    <property type="protein sequence ID" value="GAA3128732.1"/>
    <property type="molecule type" value="Genomic_DNA"/>
</dbReference>
<evidence type="ECO:0000313" key="3">
    <source>
        <dbReference type="Proteomes" id="UP001500320"/>
    </source>
</evidence>
<reference evidence="3" key="1">
    <citation type="journal article" date="2019" name="Int. J. Syst. Evol. Microbiol.">
        <title>The Global Catalogue of Microorganisms (GCM) 10K type strain sequencing project: providing services to taxonomists for standard genome sequencing and annotation.</title>
        <authorList>
            <consortium name="The Broad Institute Genomics Platform"/>
            <consortium name="The Broad Institute Genome Sequencing Center for Infectious Disease"/>
            <person name="Wu L."/>
            <person name="Ma J."/>
        </authorList>
    </citation>
    <scope>NUCLEOTIDE SEQUENCE [LARGE SCALE GENOMIC DNA]</scope>
    <source>
        <strain evidence="3">JCM 9373</strain>
    </source>
</reference>
<dbReference type="Gene3D" id="1.10.630.10">
    <property type="entry name" value="Cytochrome P450"/>
    <property type="match status" value="1"/>
</dbReference>
<accession>A0ABP6MWP2</accession>
<dbReference type="CDD" id="cd11030">
    <property type="entry name" value="CYP105-like"/>
    <property type="match status" value="1"/>
</dbReference>
<dbReference type="PANTHER" id="PTHR46696">
    <property type="entry name" value="P450, PUTATIVE (EUROFUNG)-RELATED"/>
    <property type="match status" value="1"/>
</dbReference>
<dbReference type="RefSeq" id="WP_344857968.1">
    <property type="nucleotide sequence ID" value="NZ_BAAAUT010000012.1"/>
</dbReference>
<sequence>MTALPNERTCPFDPPPGLAELRAHRPVARVTLPAGGEVWLVTRHDLVREVLADPRWSSSTDGGFGPDQPLRAITPEPGMFIDMDPPEHGRYRRLLTPHFTVQRVNRFRPGIERIVAERLDAMERLPRPVDLVAEFALPVPSMVICELLGVPYEDRSAFQDAARTFADLGSSQGEIEAAMARLAAYLAKRVAAERDEPGGGLLGELARREDLTDEELVNIAIMLLIAGHETTANMIGLGALLLLHRPDQLARVREGAQGAADELLRHLSIVDLVMFRMAKEDLVLGGQEIKAGEFALTSLSAANRDPALCPDPDRLDVTRPKTAHVALGFGPHQCLGQNLARLELEIALQGLLRRFPGLRTAVPPAEVPVRENAAIHGLVALPVTW</sequence>
<dbReference type="SUPFAM" id="SSF48264">
    <property type="entry name" value="Cytochrome P450"/>
    <property type="match status" value="1"/>
</dbReference>
<evidence type="ECO:0000313" key="2">
    <source>
        <dbReference type="EMBL" id="GAA3128732.1"/>
    </source>
</evidence>
<dbReference type="PRINTS" id="PR00359">
    <property type="entry name" value="BP450"/>
</dbReference>
<dbReference type="InterPro" id="IPR036396">
    <property type="entry name" value="Cyt_P450_sf"/>
</dbReference>
<evidence type="ECO:0000256" key="1">
    <source>
        <dbReference type="ARBA" id="ARBA00010617"/>
    </source>
</evidence>
<protein>
    <submittedName>
        <fullName evidence="2">Cytochrome P450</fullName>
    </submittedName>
</protein>
<dbReference type="InterPro" id="IPR001128">
    <property type="entry name" value="Cyt_P450"/>
</dbReference>
<name>A0ABP6MWP2_9ACTN</name>
<dbReference type="PRINTS" id="PR00385">
    <property type="entry name" value="P450"/>
</dbReference>
<comment type="similarity">
    <text evidence="1">Belongs to the cytochrome P450 family.</text>
</comment>
<comment type="caution">
    <text evidence="2">The sequence shown here is derived from an EMBL/GenBank/DDBJ whole genome shotgun (WGS) entry which is preliminary data.</text>
</comment>
<organism evidence="2 3">
    <name type="scientific">Planomonospora alba</name>
    <dbReference type="NCBI Taxonomy" id="161354"/>
    <lineage>
        <taxon>Bacteria</taxon>
        <taxon>Bacillati</taxon>
        <taxon>Actinomycetota</taxon>
        <taxon>Actinomycetes</taxon>
        <taxon>Streptosporangiales</taxon>
        <taxon>Streptosporangiaceae</taxon>
        <taxon>Planomonospora</taxon>
    </lineage>
</organism>